<dbReference type="AlphaFoldDB" id="A0A8T1VYH1"/>
<dbReference type="PANTHER" id="PTHR33946">
    <property type="match status" value="1"/>
</dbReference>
<reference evidence="3" key="1">
    <citation type="submission" date="2021-02" db="EMBL/GenBank/DDBJ databases">
        <authorList>
            <person name="Palmer J.M."/>
        </authorList>
    </citation>
    <scope>NUCLEOTIDE SEQUENCE</scope>
    <source>
        <strain evidence="3">SCRP734</strain>
    </source>
</reference>
<dbReference type="EMBL" id="JAGDFM010000131">
    <property type="protein sequence ID" value="KAG7385029.1"/>
    <property type="molecule type" value="Genomic_DNA"/>
</dbReference>
<feature type="signal peptide" evidence="2">
    <location>
        <begin position="1"/>
        <end position="20"/>
    </location>
</feature>
<feature type="region of interest" description="Disordered" evidence="1">
    <location>
        <begin position="413"/>
        <end position="435"/>
    </location>
</feature>
<feature type="compositionally biased region" description="Low complexity" evidence="1">
    <location>
        <begin position="417"/>
        <end position="435"/>
    </location>
</feature>
<feature type="chain" id="PRO_5035840172" description="Secreted protein" evidence="2">
    <location>
        <begin position="21"/>
        <end position="460"/>
    </location>
</feature>
<dbReference type="OrthoDB" id="92096at2759"/>
<keyword evidence="2" id="KW-0732">Signal</keyword>
<sequence length="460" mass="49021">MKIVIPFAVAVVTMSTVSTAAHDYVNIKSTLTKIENADSYHMKPVHVVHARAQSDAPLWINSLSAFGSMYGGDTDATKFRGALDSVNTASVEGALMYVQAEGINYNTRSEADRCWRKNGMKYMVFYDIVFTQTNETLAEYGSEYGPMLPMDGGQCTPQSGTNVFSNECLSINGNATSGVAQIGPFIGGESKDTDPRAPYPDCQWYSFPNTCPLNKWTKDPKKTDACRASTRQGLCEFGKLPDGITCTYNYRILGFVPIDDVVGITSIRKNASANYADFADFCKDGKVEFNASTEGVWEASIPFWEKPQNESANAKRAQKLLDAYATLLSSGSTLVSADVVGHMTKLPDVAVLTADNPPCHENFEKDCSATAAPHGCKRDLYSQICTPCAAENAACTVAPSGYSFPALAKGTVPTSGSASDESTPTPTPTTASASTTSGAANLAMAVSAVLASFGLSVLMS</sequence>
<proteinExistence type="predicted"/>
<keyword evidence="4" id="KW-1185">Reference proteome</keyword>
<dbReference type="PANTHER" id="PTHR33946:SF4">
    <property type="entry name" value="COAGULATION FACTOR XI"/>
    <property type="match status" value="1"/>
</dbReference>
<protein>
    <recommendedName>
        <fullName evidence="5">Secreted protein</fullName>
    </recommendedName>
</protein>
<name>A0A8T1VYH1_9STRA</name>
<evidence type="ECO:0008006" key="5">
    <source>
        <dbReference type="Google" id="ProtNLM"/>
    </source>
</evidence>
<accession>A0A8T1VYH1</accession>
<evidence type="ECO:0000313" key="4">
    <source>
        <dbReference type="Proteomes" id="UP000694044"/>
    </source>
</evidence>
<dbReference type="Proteomes" id="UP000694044">
    <property type="component" value="Unassembled WGS sequence"/>
</dbReference>
<evidence type="ECO:0000256" key="2">
    <source>
        <dbReference type="SAM" id="SignalP"/>
    </source>
</evidence>
<evidence type="ECO:0000256" key="1">
    <source>
        <dbReference type="SAM" id="MobiDB-lite"/>
    </source>
</evidence>
<evidence type="ECO:0000313" key="3">
    <source>
        <dbReference type="EMBL" id="KAG7385029.1"/>
    </source>
</evidence>
<organism evidence="3 4">
    <name type="scientific">Phytophthora pseudosyringae</name>
    <dbReference type="NCBI Taxonomy" id="221518"/>
    <lineage>
        <taxon>Eukaryota</taxon>
        <taxon>Sar</taxon>
        <taxon>Stramenopiles</taxon>
        <taxon>Oomycota</taxon>
        <taxon>Peronosporomycetes</taxon>
        <taxon>Peronosporales</taxon>
        <taxon>Peronosporaceae</taxon>
        <taxon>Phytophthora</taxon>
    </lineage>
</organism>
<comment type="caution">
    <text evidence="3">The sequence shown here is derived from an EMBL/GenBank/DDBJ whole genome shotgun (WGS) entry which is preliminary data.</text>
</comment>
<gene>
    <name evidence="3" type="ORF">PHYPSEUDO_001965</name>
</gene>